<dbReference type="Proteomes" id="UP000050640">
    <property type="component" value="Unplaced"/>
</dbReference>
<proteinExistence type="predicted"/>
<evidence type="ECO:0000313" key="1">
    <source>
        <dbReference type="Proteomes" id="UP000050640"/>
    </source>
</evidence>
<keyword evidence="1" id="KW-1185">Reference proteome</keyword>
<evidence type="ECO:0000313" key="2">
    <source>
        <dbReference type="WBParaSite" id="EEL_0000285701-mRNA-1"/>
    </source>
</evidence>
<reference evidence="2" key="1">
    <citation type="submission" date="2017-02" db="UniProtKB">
        <authorList>
            <consortium name="WormBaseParasite"/>
        </authorList>
    </citation>
    <scope>IDENTIFICATION</scope>
</reference>
<protein>
    <submittedName>
        <fullName evidence="2">CxC5 domain-containing protein</fullName>
    </submittedName>
</protein>
<sequence length="116" mass="13548">CRKSFVVEGKRTCLLCYFRLPTRPKSIDYLWPIILEDLNFPETAAEMCEISQRLPLTPNCRTGLAQIFCSLANFLDTNWRECNLGNVEYEECMNCSRTKANIIRQNSWVITCTFCY</sequence>
<accession>A0A0R3RMZ7</accession>
<dbReference type="WBParaSite" id="EEL_0000285701-mRNA-1">
    <property type="protein sequence ID" value="EEL_0000285701-mRNA-1"/>
    <property type="gene ID" value="EEL_0000285701"/>
</dbReference>
<name>A0A0R3RMZ7_9BILA</name>
<organism evidence="1 2">
    <name type="scientific">Elaeophora elaphi</name>
    <dbReference type="NCBI Taxonomy" id="1147741"/>
    <lineage>
        <taxon>Eukaryota</taxon>
        <taxon>Metazoa</taxon>
        <taxon>Ecdysozoa</taxon>
        <taxon>Nematoda</taxon>
        <taxon>Chromadorea</taxon>
        <taxon>Rhabditida</taxon>
        <taxon>Spirurina</taxon>
        <taxon>Spiruromorpha</taxon>
        <taxon>Filarioidea</taxon>
        <taxon>Onchocercidae</taxon>
        <taxon>Elaeophora</taxon>
    </lineage>
</organism>
<dbReference type="AlphaFoldDB" id="A0A0R3RMZ7"/>